<accession>A0A0K1S504</accession>
<organism evidence="3 4">
    <name type="scientific">Microcystis panniformis FACHB-1757</name>
    <dbReference type="NCBI Taxonomy" id="1638788"/>
    <lineage>
        <taxon>Bacteria</taxon>
        <taxon>Bacillati</taxon>
        <taxon>Cyanobacteriota</taxon>
        <taxon>Cyanophyceae</taxon>
        <taxon>Oscillatoriophycideae</taxon>
        <taxon>Chroococcales</taxon>
        <taxon>Microcystaceae</taxon>
        <taxon>Microcystis</taxon>
    </lineage>
</organism>
<evidence type="ECO:0000313" key="3">
    <source>
        <dbReference type="EMBL" id="AKV69222.1"/>
    </source>
</evidence>
<dbReference type="AlphaFoldDB" id="A0A0K1S504"/>
<dbReference type="KEGG" id="mpk:VL20_3034"/>
<evidence type="ECO:0000313" key="2">
    <source>
        <dbReference type="EMBL" id="AKV68062.1"/>
    </source>
</evidence>
<name>A0A0K1S504_9CHRO</name>
<reference evidence="3 4" key="2">
    <citation type="journal article" date="2016" name="Stand. Genomic Sci.">
        <title>Complete genome sequence and genomic characterization of Microcystis panniformis FACHB 1757 by third-generation sequencing.</title>
        <authorList>
            <person name="Zhang J.Y."/>
            <person name="Guan R."/>
            <person name="Zhang H.J."/>
            <person name="Li H."/>
            <person name="Xiao P."/>
            <person name="Yu G.L."/>
            <person name="Du L."/>
            <person name="Cao D.M."/>
            <person name="Zhu B.C."/>
            <person name="Li R.H."/>
            <person name="Lu Z.H."/>
        </authorList>
    </citation>
    <scope>NUCLEOTIDE SEQUENCE [LARGE SCALE GENOMIC DNA]</scope>
    <source>
        <strain evidence="3 4">FACHB-1757</strain>
    </source>
</reference>
<dbReference type="KEGG" id="mpk:VL20_1855"/>
<protein>
    <submittedName>
        <fullName evidence="3">Uncharacterized protein</fullName>
    </submittedName>
</protein>
<dbReference type="Proteomes" id="UP000068167">
    <property type="component" value="Chromosome"/>
</dbReference>
<dbReference type="PATRIC" id="fig|1638788.3.peg.1863"/>
<sequence>MVFSMNKIIFPSLEKLTFLTRIYFFERDIFGKNKQEKL</sequence>
<dbReference type="KEGG" id="mpk:VL20_4286"/>
<reference evidence="3" key="1">
    <citation type="submission" date="2015-04" db="EMBL/GenBank/DDBJ databases">
        <authorList>
            <person name="Syromyatnikov M.Y."/>
            <person name="Popov V.N."/>
        </authorList>
    </citation>
    <scope>NUCLEOTIDE SEQUENCE</scope>
    <source>
        <strain evidence="3">FACHB-1757</strain>
    </source>
</reference>
<evidence type="ECO:0000313" key="1">
    <source>
        <dbReference type="EMBL" id="AKV66988.1"/>
    </source>
</evidence>
<keyword evidence="4" id="KW-1185">Reference proteome</keyword>
<gene>
    <name evidence="1" type="ORF">VL20_1855</name>
    <name evidence="2" type="ORF">VL20_3034</name>
    <name evidence="3" type="ORF">VL20_4286</name>
</gene>
<dbReference type="EMBL" id="CP011339">
    <property type="protein sequence ID" value="AKV69222.1"/>
    <property type="molecule type" value="Genomic_DNA"/>
</dbReference>
<dbReference type="EMBL" id="CP011339">
    <property type="protein sequence ID" value="AKV66988.1"/>
    <property type="molecule type" value="Genomic_DNA"/>
</dbReference>
<proteinExistence type="predicted"/>
<evidence type="ECO:0000313" key="4">
    <source>
        <dbReference type="Proteomes" id="UP000068167"/>
    </source>
</evidence>
<dbReference type="EMBL" id="CP011339">
    <property type="protein sequence ID" value="AKV68062.1"/>
    <property type="molecule type" value="Genomic_DNA"/>
</dbReference>